<reference evidence="2 3" key="1">
    <citation type="submission" date="2019-04" db="EMBL/GenBank/DDBJ databases">
        <title>Chromosome genome assembly for Takifugu flavidus.</title>
        <authorList>
            <person name="Xiao S."/>
        </authorList>
    </citation>
    <scope>NUCLEOTIDE SEQUENCE [LARGE SCALE GENOMIC DNA]</scope>
    <source>
        <strain evidence="2">HTHZ2018</strain>
        <tissue evidence="2">Muscle</tissue>
    </source>
</reference>
<evidence type="ECO:0000256" key="1">
    <source>
        <dbReference type="SAM" id="MobiDB-lite"/>
    </source>
</evidence>
<gene>
    <name evidence="2" type="ORF">D4764_11G0007040</name>
</gene>
<dbReference type="Proteomes" id="UP000324091">
    <property type="component" value="Chromosome 11"/>
</dbReference>
<comment type="caution">
    <text evidence="2">The sequence shown here is derived from an EMBL/GenBank/DDBJ whole genome shotgun (WGS) entry which is preliminary data.</text>
</comment>
<protein>
    <submittedName>
        <fullName evidence="2">VPS10 domain-containing receptor</fullName>
    </submittedName>
</protein>
<organism evidence="2 3">
    <name type="scientific">Takifugu flavidus</name>
    <name type="common">sansaifugu</name>
    <dbReference type="NCBI Taxonomy" id="433684"/>
    <lineage>
        <taxon>Eukaryota</taxon>
        <taxon>Metazoa</taxon>
        <taxon>Chordata</taxon>
        <taxon>Craniata</taxon>
        <taxon>Vertebrata</taxon>
        <taxon>Euteleostomi</taxon>
        <taxon>Actinopterygii</taxon>
        <taxon>Neopterygii</taxon>
        <taxon>Teleostei</taxon>
        <taxon>Neoteleostei</taxon>
        <taxon>Acanthomorphata</taxon>
        <taxon>Eupercaria</taxon>
        <taxon>Tetraodontiformes</taxon>
        <taxon>Tetradontoidea</taxon>
        <taxon>Tetraodontidae</taxon>
        <taxon>Takifugu</taxon>
    </lineage>
</organism>
<keyword evidence="3" id="KW-1185">Reference proteome</keyword>
<dbReference type="AlphaFoldDB" id="A0A5C6PGE0"/>
<feature type="compositionally biased region" description="Polar residues" evidence="1">
    <location>
        <begin position="30"/>
        <end position="41"/>
    </location>
</feature>
<sequence>MAKKTFGETIQAASNSRAEYWRNGDDARGSNPSQNEPHLDTSTFALAGDSAHNQAMVHWSGHNSSVSSSLTKYIWSGEEGLSPAIRTPAPPLLPFFLLLF</sequence>
<feature type="compositionally biased region" description="Basic and acidic residues" evidence="1">
    <location>
        <begin position="19"/>
        <end position="28"/>
    </location>
</feature>
<keyword evidence="2" id="KW-0675">Receptor</keyword>
<dbReference type="EMBL" id="RHFK02000003">
    <property type="protein sequence ID" value="TWW78583.1"/>
    <property type="molecule type" value="Genomic_DNA"/>
</dbReference>
<accession>A0A5C6PGE0</accession>
<evidence type="ECO:0000313" key="3">
    <source>
        <dbReference type="Proteomes" id="UP000324091"/>
    </source>
</evidence>
<proteinExistence type="predicted"/>
<name>A0A5C6PGE0_9TELE</name>
<evidence type="ECO:0000313" key="2">
    <source>
        <dbReference type="EMBL" id="TWW78583.1"/>
    </source>
</evidence>
<feature type="region of interest" description="Disordered" evidence="1">
    <location>
        <begin position="17"/>
        <end position="41"/>
    </location>
</feature>